<keyword evidence="1" id="KW-0472">Membrane</keyword>
<feature type="transmembrane region" description="Helical" evidence="1">
    <location>
        <begin position="486"/>
        <end position="509"/>
    </location>
</feature>
<feature type="transmembrane region" description="Helical" evidence="1">
    <location>
        <begin position="529"/>
        <end position="547"/>
    </location>
</feature>
<feature type="transmembrane region" description="Helical" evidence="1">
    <location>
        <begin position="127"/>
        <end position="151"/>
    </location>
</feature>
<protein>
    <recommendedName>
        <fullName evidence="4">ABC-2 type transport system permease protein</fullName>
    </recommendedName>
</protein>
<gene>
    <name evidence="2" type="ORF">HG263_08075</name>
</gene>
<organism evidence="2 3">
    <name type="scientific">Pseudoalteromonas caenipelagi</name>
    <dbReference type="NCBI Taxonomy" id="2726988"/>
    <lineage>
        <taxon>Bacteria</taxon>
        <taxon>Pseudomonadati</taxon>
        <taxon>Pseudomonadota</taxon>
        <taxon>Gammaproteobacteria</taxon>
        <taxon>Alteromonadales</taxon>
        <taxon>Pseudoalteromonadaceae</taxon>
        <taxon>Pseudoalteromonas</taxon>
    </lineage>
</organism>
<feature type="transmembrane region" description="Helical" evidence="1">
    <location>
        <begin position="442"/>
        <end position="466"/>
    </location>
</feature>
<feature type="transmembrane region" description="Helical" evidence="1">
    <location>
        <begin position="157"/>
        <end position="179"/>
    </location>
</feature>
<feature type="transmembrane region" description="Helical" evidence="1">
    <location>
        <begin position="326"/>
        <end position="349"/>
    </location>
</feature>
<evidence type="ECO:0000313" key="3">
    <source>
        <dbReference type="Proteomes" id="UP000586305"/>
    </source>
</evidence>
<reference evidence="2 3" key="1">
    <citation type="submission" date="2020-04" db="EMBL/GenBank/DDBJ databases">
        <title>Pseudoalteromonas caenipelagi sp. nov., isolated from a tidal flat.</title>
        <authorList>
            <person name="Park S."/>
            <person name="Yoon J.-H."/>
        </authorList>
    </citation>
    <scope>NUCLEOTIDE SEQUENCE [LARGE SCALE GENOMIC DNA]</scope>
    <source>
        <strain evidence="2 3">JBTF-M23</strain>
    </source>
</reference>
<feature type="transmembrane region" description="Helical" evidence="1">
    <location>
        <begin position="95"/>
        <end position="115"/>
    </location>
</feature>
<feature type="transmembrane region" description="Helical" evidence="1">
    <location>
        <begin position="369"/>
        <end position="389"/>
    </location>
</feature>
<dbReference type="AlphaFoldDB" id="A0A849VFJ1"/>
<evidence type="ECO:0008006" key="4">
    <source>
        <dbReference type="Google" id="ProtNLM"/>
    </source>
</evidence>
<evidence type="ECO:0000256" key="1">
    <source>
        <dbReference type="SAM" id="Phobius"/>
    </source>
</evidence>
<feature type="transmembrane region" description="Helical" evidence="1">
    <location>
        <begin position="15"/>
        <end position="35"/>
    </location>
</feature>
<dbReference type="PROSITE" id="PS51257">
    <property type="entry name" value="PROKAR_LIPOPROTEIN"/>
    <property type="match status" value="1"/>
</dbReference>
<keyword evidence="1" id="KW-1133">Transmembrane helix</keyword>
<proteinExistence type="predicted"/>
<dbReference type="RefSeq" id="WP_171625559.1">
    <property type="nucleotide sequence ID" value="NZ_JABBPG010000002.1"/>
</dbReference>
<evidence type="ECO:0000313" key="2">
    <source>
        <dbReference type="EMBL" id="NOU50497.1"/>
    </source>
</evidence>
<dbReference type="Proteomes" id="UP000586305">
    <property type="component" value="Unassembled WGS sequence"/>
</dbReference>
<keyword evidence="3" id="KW-1185">Reference proteome</keyword>
<feature type="transmembrane region" description="Helical" evidence="1">
    <location>
        <begin position="221"/>
        <end position="239"/>
    </location>
</feature>
<comment type="caution">
    <text evidence="2">The sequence shown here is derived from an EMBL/GenBank/DDBJ whole genome shotgun (WGS) entry which is preliminary data.</text>
</comment>
<feature type="transmembrane region" description="Helical" evidence="1">
    <location>
        <begin position="47"/>
        <end position="69"/>
    </location>
</feature>
<accession>A0A849VFJ1</accession>
<feature type="transmembrane region" description="Helical" evidence="1">
    <location>
        <begin position="409"/>
        <end position="430"/>
    </location>
</feature>
<name>A0A849VFJ1_9GAMM</name>
<sequence length="1016" mass="112914">MLLRNEFKYAFSQPLLVIMLLISTIACSILGLGALEAGASQQDALQVLSLIQMLILPIMVVISVVTLFLRDVNSNMHELIEATPLKKSKHSCLRFVVHISCVFIPFMISVLLISIQHFAGSEAIEVIVFGLFGLVLPNLIALSSIVILVAIYSSSTFTAYAFTALLAVGYMVLGSALGFPFLSGSAVVSQALYEVMIWFDPFGTTPLLHNGATELLNGTMVINRLMLIGLSIVIVVITLKVQIQSTGAKKKKKTSSSKKVAVTLFNASTPFTAMVLSSLSHILRNRVNQIILLLWAGIATNEVMTGLHSTMQVGAYKSSSLDAINFIASDVLLAFGSITVAMWSCLICWNEKKRGFDEIIATMPTSNSLRLLAQMTSLCVLVGVLILNAAMASLSAELLFNTEIELSQYVSQFAVASIPLLLLSVMFVLIHHLVTSPVKAGAIILAILIVKFTPITSSLGLTHLLWNIAGSPMQEATHFWGFGGSTFVLLSFVAFWLMVIACLYSFAIIRSHRGTGLVNQQPKSRFKSAYVLIVISAFYAFCIHQTLTSEKPLTYVAQQQDWQVYYEKTYRNWAQQPQPELVHIGSEVDIYPAIGSVNITAAYTLVNQSNSNIEQVLIGRYGSYKSWQVQQNAQFTILEDDYGQQAILDLSKPLAPGESLDVNMTVDYQQPSLWPVSTNLVVEPSFTNILTERFLPHVGYQAHFELQDKSARKRYSLGEASTLFNPQRHLSYSSVISTDASHVVISQGKKKAWQQNNRNYFLFESTSNKGVNFIWSSIPKASEIDGTINANVALYLPSHYEDSEQVLTVISELSKRITKELGMALLSPMHIIASPRIHEKIRDVPEVALYDFDSLVRHLSVNNDKLHLVYRYLVPSFVKQLLWSNQLELPDMLTKFLQGHVLLSTVEQQFGLDARKEVVGHTMKQLKLQTLNMVQHSKRTAHVEEQLITLDSILLIQALEELVGKAQLKEMLFKQLEQPSSFTKKGFMQTLINENADSQQQIELAFSKFSKNTSQL</sequence>
<dbReference type="EMBL" id="JABBPG010000002">
    <property type="protein sequence ID" value="NOU50497.1"/>
    <property type="molecule type" value="Genomic_DNA"/>
</dbReference>
<keyword evidence="1" id="KW-0812">Transmembrane</keyword>